<feature type="transmembrane region" description="Helical" evidence="7">
    <location>
        <begin position="109"/>
        <end position="128"/>
    </location>
</feature>
<dbReference type="PANTHER" id="PTHR43663">
    <property type="entry name" value="CHROMATE TRANSPORT PROTEIN-RELATED"/>
    <property type="match status" value="1"/>
</dbReference>
<proteinExistence type="inferred from homology"/>
<evidence type="ECO:0000256" key="4">
    <source>
        <dbReference type="ARBA" id="ARBA00022692"/>
    </source>
</evidence>
<accession>A0AA46AGI5</accession>
<evidence type="ECO:0000313" key="9">
    <source>
        <dbReference type="Proteomes" id="UP001157946"/>
    </source>
</evidence>
<evidence type="ECO:0000256" key="6">
    <source>
        <dbReference type="ARBA" id="ARBA00023136"/>
    </source>
</evidence>
<dbReference type="InterPro" id="IPR003370">
    <property type="entry name" value="Chromate_transpt"/>
</dbReference>
<evidence type="ECO:0000256" key="2">
    <source>
        <dbReference type="ARBA" id="ARBA00005262"/>
    </source>
</evidence>
<comment type="caution">
    <text evidence="8">The sequence shown here is derived from an EMBL/GenBank/DDBJ whole genome shotgun (WGS) entry which is preliminary data.</text>
</comment>
<dbReference type="InterPro" id="IPR052518">
    <property type="entry name" value="CHR_Transporter"/>
</dbReference>
<keyword evidence="5 7" id="KW-1133">Transmembrane helix</keyword>
<dbReference type="AlphaFoldDB" id="A0AA46AGI5"/>
<dbReference type="EMBL" id="FXTU01000006">
    <property type="protein sequence ID" value="SMP28457.1"/>
    <property type="molecule type" value="Genomic_DNA"/>
</dbReference>
<evidence type="ECO:0000256" key="3">
    <source>
        <dbReference type="ARBA" id="ARBA00022475"/>
    </source>
</evidence>
<keyword evidence="3" id="KW-1003">Cell membrane</keyword>
<dbReference type="Proteomes" id="UP001157946">
    <property type="component" value="Unassembled WGS sequence"/>
</dbReference>
<keyword evidence="6 7" id="KW-0472">Membrane</keyword>
<evidence type="ECO:0000313" key="8">
    <source>
        <dbReference type="EMBL" id="SMP28457.1"/>
    </source>
</evidence>
<comment type="subcellular location">
    <subcellularLocation>
        <location evidence="1">Cell membrane</location>
        <topology evidence="1">Multi-pass membrane protein</topology>
    </subcellularLocation>
</comment>
<dbReference type="PANTHER" id="PTHR43663:SF1">
    <property type="entry name" value="CHROMATE TRANSPORTER"/>
    <property type="match status" value="1"/>
</dbReference>
<keyword evidence="4 7" id="KW-0812">Transmembrane</keyword>
<sequence>MLIELFVTFFKIGLFSFGGGYAMIPVIEHEVGLHGWMGTGDFSEMIVLAGMAPGSLAMNSAVFVGYHVGGVLGAIVALLGMVLPSLILVMLVTALIFRMHKHPLYKSALYGLKPIIIGLIVYAAIRFADGSMFVGQWDGHTISLIVISLCALLALVRFKLHPVMVMALSGVVGVFLYQ</sequence>
<comment type="similarity">
    <text evidence="2">Belongs to the chromate ion transporter (CHR) (TC 2.A.51) family.</text>
</comment>
<gene>
    <name evidence="8" type="ORF">SAMN06265361_10696</name>
</gene>
<feature type="transmembrane region" description="Helical" evidence="7">
    <location>
        <begin position="72"/>
        <end position="97"/>
    </location>
</feature>
<dbReference type="GO" id="GO:0015109">
    <property type="term" value="F:chromate transmembrane transporter activity"/>
    <property type="evidence" value="ECO:0007669"/>
    <property type="project" value="InterPro"/>
</dbReference>
<evidence type="ECO:0000256" key="5">
    <source>
        <dbReference type="ARBA" id="ARBA00022989"/>
    </source>
</evidence>
<dbReference type="RefSeq" id="WP_102992110.1">
    <property type="nucleotide sequence ID" value="NZ_FXTU01000006.1"/>
</dbReference>
<reference evidence="8" key="1">
    <citation type="submission" date="2017-05" db="EMBL/GenBank/DDBJ databases">
        <authorList>
            <person name="Varghese N."/>
            <person name="Submissions S."/>
        </authorList>
    </citation>
    <scope>NUCLEOTIDE SEQUENCE</scope>
    <source>
        <strain evidence="8">DSM 45262</strain>
    </source>
</reference>
<dbReference type="Pfam" id="PF02417">
    <property type="entry name" value="Chromate_transp"/>
    <property type="match status" value="1"/>
</dbReference>
<dbReference type="GO" id="GO:0005886">
    <property type="term" value="C:plasma membrane"/>
    <property type="evidence" value="ECO:0007669"/>
    <property type="project" value="UniProtKB-SubCell"/>
</dbReference>
<organism evidence="8 9">
    <name type="scientific">Laceyella tengchongensis</name>
    <dbReference type="NCBI Taxonomy" id="574699"/>
    <lineage>
        <taxon>Bacteria</taxon>
        <taxon>Bacillati</taxon>
        <taxon>Bacillota</taxon>
        <taxon>Bacilli</taxon>
        <taxon>Bacillales</taxon>
        <taxon>Thermoactinomycetaceae</taxon>
        <taxon>Laceyella</taxon>
    </lineage>
</organism>
<feature type="transmembrane region" description="Helical" evidence="7">
    <location>
        <begin position="6"/>
        <end position="24"/>
    </location>
</feature>
<name>A0AA46AGI5_9BACL</name>
<feature type="transmembrane region" description="Helical" evidence="7">
    <location>
        <begin position="140"/>
        <end position="158"/>
    </location>
</feature>
<feature type="transmembrane region" description="Helical" evidence="7">
    <location>
        <begin position="45"/>
        <end position="66"/>
    </location>
</feature>
<keyword evidence="9" id="KW-1185">Reference proteome</keyword>
<evidence type="ECO:0000256" key="7">
    <source>
        <dbReference type="SAM" id="Phobius"/>
    </source>
</evidence>
<evidence type="ECO:0000256" key="1">
    <source>
        <dbReference type="ARBA" id="ARBA00004651"/>
    </source>
</evidence>
<protein>
    <submittedName>
        <fullName evidence="8">Chromate transporter</fullName>
    </submittedName>
</protein>